<dbReference type="Gene3D" id="3.40.50.150">
    <property type="entry name" value="Vaccinia Virus protein VP39"/>
    <property type="match status" value="1"/>
</dbReference>
<feature type="domain" description="Methyltransferase" evidence="1">
    <location>
        <begin position="41"/>
        <end position="182"/>
    </location>
</feature>
<accession>A0A1Z4JRS8</accession>
<organism evidence="2 3">
    <name type="scientific">Leptolyngbya boryana NIES-2135</name>
    <dbReference type="NCBI Taxonomy" id="1973484"/>
    <lineage>
        <taxon>Bacteria</taxon>
        <taxon>Bacillati</taxon>
        <taxon>Cyanobacteriota</taxon>
        <taxon>Cyanophyceae</taxon>
        <taxon>Leptolyngbyales</taxon>
        <taxon>Leptolyngbyaceae</taxon>
        <taxon>Leptolyngbya group</taxon>
        <taxon>Leptolyngbya</taxon>
    </lineage>
</organism>
<dbReference type="InterPro" id="IPR025714">
    <property type="entry name" value="Methyltranfer_dom"/>
</dbReference>
<dbReference type="EMBL" id="AP018204">
    <property type="protein sequence ID" value="BAY59465.1"/>
    <property type="molecule type" value="Genomic_DNA"/>
</dbReference>
<protein>
    <recommendedName>
        <fullName evidence="1">Methyltransferase domain-containing protein</fullName>
    </recommendedName>
</protein>
<name>A0A1Z4JRS8_LEPBY</name>
<dbReference type="PANTHER" id="PTHR43591:SF110">
    <property type="entry name" value="RHODANESE DOMAIN-CONTAINING PROTEIN"/>
    <property type="match status" value="1"/>
</dbReference>
<proteinExistence type="predicted"/>
<dbReference type="InterPro" id="IPR029063">
    <property type="entry name" value="SAM-dependent_MTases_sf"/>
</dbReference>
<dbReference type="Pfam" id="PF13847">
    <property type="entry name" value="Methyltransf_31"/>
    <property type="match status" value="1"/>
</dbReference>
<keyword evidence="3" id="KW-1185">Reference proteome</keyword>
<evidence type="ECO:0000313" key="2">
    <source>
        <dbReference type="EMBL" id="BAY59465.1"/>
    </source>
</evidence>
<reference evidence="2 3" key="1">
    <citation type="submission" date="2017-06" db="EMBL/GenBank/DDBJ databases">
        <title>Genome sequencing of cyanobaciteial culture collection at National Institute for Environmental Studies (NIES).</title>
        <authorList>
            <person name="Hirose Y."/>
            <person name="Shimura Y."/>
            <person name="Fujisawa T."/>
            <person name="Nakamura Y."/>
            <person name="Kawachi M."/>
        </authorList>
    </citation>
    <scope>NUCLEOTIDE SEQUENCE [LARGE SCALE GENOMIC DNA]</scope>
    <source>
        <strain evidence="2 3">NIES-2135</strain>
        <plasmid evidence="3">Plasmid Plasmid1 dna</plasmid>
    </source>
</reference>
<dbReference type="CDD" id="cd02440">
    <property type="entry name" value="AdoMet_MTases"/>
    <property type="match status" value="1"/>
</dbReference>
<dbReference type="AlphaFoldDB" id="A0A1Z4JRS8"/>
<dbReference type="Proteomes" id="UP000217895">
    <property type="component" value="Plasmid Plasmid1 dna"/>
</dbReference>
<dbReference type="SUPFAM" id="SSF53335">
    <property type="entry name" value="S-adenosyl-L-methionine-dependent methyltransferases"/>
    <property type="match status" value="1"/>
</dbReference>
<keyword evidence="2" id="KW-0614">Plasmid</keyword>
<gene>
    <name evidence="2" type="ORF">NIES2135_63420</name>
</gene>
<sequence length="218" mass="24903">MSESEVRQQYDQIAASYDQRWSKYVTDTLSFLKTWAEIPPQANVLDVACGTGKFEQMVLAENPRQKVTGVDISENMLAIAQQNCSVYPNASFHSASVLALPFSDCHFDVIVSDSAFHYFDQPQAALIEIKRVLNLDGKVVILDWCKDYFLCRICDILLKIFDPAHRQCYTQKELHNLLTDAGFKIHHARKVRFGVVWGLMVVTAIVERSEMKLEERLP</sequence>
<geneLocation type="plasmid" evidence="2">
    <name>plasmid1</name>
</geneLocation>
<evidence type="ECO:0000259" key="1">
    <source>
        <dbReference type="Pfam" id="PF13847"/>
    </source>
</evidence>
<evidence type="ECO:0000313" key="3">
    <source>
        <dbReference type="Proteomes" id="UP000217895"/>
    </source>
</evidence>
<dbReference type="PANTHER" id="PTHR43591">
    <property type="entry name" value="METHYLTRANSFERASE"/>
    <property type="match status" value="1"/>
</dbReference>